<dbReference type="InterPro" id="IPR016088">
    <property type="entry name" value="Chalcone_isomerase_3-sand"/>
</dbReference>
<reference evidence="2" key="1">
    <citation type="journal article" date="2020" name="bioRxiv">
        <title>Comparative genomics of Chlamydomonas.</title>
        <authorList>
            <person name="Craig R.J."/>
            <person name="Hasan A.R."/>
            <person name="Ness R.W."/>
            <person name="Keightley P.D."/>
        </authorList>
    </citation>
    <scope>NUCLEOTIDE SEQUENCE</scope>
    <source>
        <strain evidence="2">CCAP 11/70</strain>
    </source>
</reference>
<accession>A0A835XIB1</accession>
<dbReference type="GO" id="GO:0016872">
    <property type="term" value="F:intramolecular lyase activity"/>
    <property type="evidence" value="ECO:0007669"/>
    <property type="project" value="InterPro"/>
</dbReference>
<gene>
    <name evidence="2" type="ORF">HYH03_017840</name>
</gene>
<evidence type="ECO:0000313" key="2">
    <source>
        <dbReference type="EMBL" id="KAG2483293.1"/>
    </source>
</evidence>
<protein>
    <recommendedName>
        <fullName evidence="4">Chalcone-flavonone isomerase family protein</fullName>
    </recommendedName>
</protein>
<dbReference type="SUPFAM" id="SSF54626">
    <property type="entry name" value="Chalcone isomerase"/>
    <property type="match status" value="1"/>
</dbReference>
<comment type="similarity">
    <text evidence="1">Belongs to the chalcone isomerase family.</text>
</comment>
<organism evidence="2 3">
    <name type="scientific">Edaphochlamys debaryana</name>
    <dbReference type="NCBI Taxonomy" id="47281"/>
    <lineage>
        <taxon>Eukaryota</taxon>
        <taxon>Viridiplantae</taxon>
        <taxon>Chlorophyta</taxon>
        <taxon>core chlorophytes</taxon>
        <taxon>Chlorophyceae</taxon>
        <taxon>CS clade</taxon>
        <taxon>Chlamydomonadales</taxon>
        <taxon>Chlamydomonadales incertae sedis</taxon>
        <taxon>Edaphochlamys</taxon>
    </lineage>
</organism>
<sequence>MKKIVFVEVKVYSIAAYVEADRAAKELGVRERGGFFETDDDYCQALLDGAFNKALTLRLVRDVTGEQFTDAINKTLAPRMQLAGDTASLDKFNECLGSKNLVNGTEIILLWTMAGDLEVLVTPPITAPQEYGTATPEIKISSLALCRGLFEIFLGSQASVPAARSEWVKGAKQLLDSENVKRASRKQGGN</sequence>
<dbReference type="PANTHER" id="PTHR47698:SF2">
    <property type="entry name" value="FATTY-ACID-BINDING PROTEIN 3, CHLOROPLASTIC"/>
    <property type="match status" value="1"/>
</dbReference>
<dbReference type="Proteomes" id="UP000612055">
    <property type="component" value="Unassembled WGS sequence"/>
</dbReference>
<dbReference type="Gene3D" id="3.50.70.10">
    <property type="match status" value="1"/>
</dbReference>
<dbReference type="PANTHER" id="PTHR47698">
    <property type="entry name" value="FATTY-ACID-BINDING PROTEIN 3, CHLOROPLASTIC"/>
    <property type="match status" value="1"/>
</dbReference>
<proteinExistence type="inferred from homology"/>
<comment type="caution">
    <text evidence="2">The sequence shown here is derived from an EMBL/GenBank/DDBJ whole genome shotgun (WGS) entry which is preliminary data.</text>
</comment>
<evidence type="ECO:0000313" key="3">
    <source>
        <dbReference type="Proteomes" id="UP000612055"/>
    </source>
</evidence>
<dbReference type="OrthoDB" id="18193at2759"/>
<keyword evidence="3" id="KW-1185">Reference proteome</keyword>
<dbReference type="InterPro" id="IPR016089">
    <property type="entry name" value="Chalcone_isomerase_bundle_sf"/>
</dbReference>
<evidence type="ECO:0000256" key="1">
    <source>
        <dbReference type="ARBA" id="ARBA00007166"/>
    </source>
</evidence>
<dbReference type="Gene3D" id="1.10.890.20">
    <property type="match status" value="1"/>
</dbReference>
<dbReference type="InterPro" id="IPR036298">
    <property type="entry name" value="Chalcone_isomerase_sf"/>
</dbReference>
<dbReference type="EMBL" id="JAEHOE010000182">
    <property type="protein sequence ID" value="KAG2483293.1"/>
    <property type="molecule type" value="Genomic_DNA"/>
</dbReference>
<dbReference type="AlphaFoldDB" id="A0A835XIB1"/>
<name>A0A835XIB1_9CHLO</name>
<evidence type="ECO:0008006" key="4">
    <source>
        <dbReference type="Google" id="ProtNLM"/>
    </source>
</evidence>